<dbReference type="EMBL" id="STGT01000003">
    <property type="protein sequence ID" value="THV14104.1"/>
    <property type="molecule type" value="Genomic_DNA"/>
</dbReference>
<dbReference type="PROSITE" id="PS00893">
    <property type="entry name" value="NUDIX_BOX"/>
    <property type="match status" value="1"/>
</dbReference>
<dbReference type="PANTHER" id="PTHR43046:SF12">
    <property type="entry name" value="GDP-MANNOSE MANNOSYL HYDROLASE"/>
    <property type="match status" value="1"/>
</dbReference>
<dbReference type="SUPFAM" id="SSF55811">
    <property type="entry name" value="Nudix"/>
    <property type="match status" value="1"/>
</dbReference>
<dbReference type="PANTHER" id="PTHR43046">
    <property type="entry name" value="GDP-MANNOSE MANNOSYL HYDROLASE"/>
    <property type="match status" value="1"/>
</dbReference>
<evidence type="ECO:0000313" key="6">
    <source>
        <dbReference type="EMBL" id="THV14104.1"/>
    </source>
</evidence>
<gene>
    <name evidence="6" type="ORF">E9677_14560</name>
</gene>
<keyword evidence="2 4" id="KW-0378">Hydrolase</keyword>
<dbReference type="RefSeq" id="WP_136558784.1">
    <property type="nucleotide sequence ID" value="NZ_STGT01000003.1"/>
</dbReference>
<name>A0ABY2QW70_9HYPH</name>
<dbReference type="Proteomes" id="UP000309667">
    <property type="component" value="Unassembled WGS sequence"/>
</dbReference>
<evidence type="ECO:0000313" key="7">
    <source>
        <dbReference type="Proteomes" id="UP000309667"/>
    </source>
</evidence>
<evidence type="ECO:0000256" key="2">
    <source>
        <dbReference type="ARBA" id="ARBA00022801"/>
    </source>
</evidence>
<sequence length="142" mass="15463">MMSMPRLASSAIVERAGRYLLVRRGNPPAADLYAFPGGRAEPGETPEETALRELLEETGLVGRNPRLFETVELQPEAGVVGSHFMLSVFQVDADDTERAEAQSDALEADWFLPEEILDLPIPESVRDCILRLAPDLGAGSEA</sequence>
<evidence type="ECO:0000259" key="5">
    <source>
        <dbReference type="PROSITE" id="PS51462"/>
    </source>
</evidence>
<comment type="similarity">
    <text evidence="4">Belongs to the Nudix hydrolase family.</text>
</comment>
<proteinExistence type="inferred from homology"/>
<comment type="cofactor">
    <cofactor evidence="1">
        <name>Mg(2+)</name>
        <dbReference type="ChEBI" id="CHEBI:18420"/>
    </cofactor>
</comment>
<dbReference type="PRINTS" id="PR00502">
    <property type="entry name" value="NUDIXFAMILY"/>
</dbReference>
<evidence type="ECO:0000256" key="3">
    <source>
        <dbReference type="ARBA" id="ARBA00022842"/>
    </source>
</evidence>
<dbReference type="Pfam" id="PF00293">
    <property type="entry name" value="NUDIX"/>
    <property type="match status" value="1"/>
</dbReference>
<protein>
    <submittedName>
        <fullName evidence="6">NUDIX domain-containing protein</fullName>
    </submittedName>
</protein>
<dbReference type="InterPro" id="IPR020084">
    <property type="entry name" value="NUDIX_hydrolase_CS"/>
</dbReference>
<dbReference type="InterPro" id="IPR020476">
    <property type="entry name" value="Nudix_hydrolase"/>
</dbReference>
<dbReference type="InterPro" id="IPR015797">
    <property type="entry name" value="NUDIX_hydrolase-like_dom_sf"/>
</dbReference>
<comment type="caution">
    <text evidence="6">The sequence shown here is derived from an EMBL/GenBank/DDBJ whole genome shotgun (WGS) entry which is preliminary data.</text>
</comment>
<evidence type="ECO:0000256" key="1">
    <source>
        <dbReference type="ARBA" id="ARBA00001946"/>
    </source>
</evidence>
<keyword evidence="3" id="KW-0460">Magnesium</keyword>
<keyword evidence="7" id="KW-1185">Reference proteome</keyword>
<feature type="domain" description="Nudix hydrolase" evidence="5">
    <location>
        <begin position="4"/>
        <end position="134"/>
    </location>
</feature>
<reference evidence="6 7" key="1">
    <citation type="submission" date="2019-04" db="EMBL/GenBank/DDBJ databases">
        <title>Genome sequence of strain 7209-2.</title>
        <authorList>
            <person name="Gao J."/>
            <person name="Sun J."/>
        </authorList>
    </citation>
    <scope>NUCLEOTIDE SEQUENCE [LARGE SCALE GENOMIC DNA]</scope>
    <source>
        <strain evidence="6 7">7209-2</strain>
    </source>
</reference>
<dbReference type="Gene3D" id="3.90.79.10">
    <property type="entry name" value="Nucleoside Triphosphate Pyrophosphohydrolase"/>
    <property type="match status" value="1"/>
</dbReference>
<accession>A0ABY2QW70</accession>
<dbReference type="CDD" id="cd04673">
    <property type="entry name" value="NUDIX_ADPRase"/>
    <property type="match status" value="1"/>
</dbReference>
<organism evidence="6 7">
    <name type="scientific">Rhizobium rhizophilum</name>
    <dbReference type="NCBI Taxonomy" id="1850373"/>
    <lineage>
        <taxon>Bacteria</taxon>
        <taxon>Pseudomonadati</taxon>
        <taxon>Pseudomonadota</taxon>
        <taxon>Alphaproteobacteria</taxon>
        <taxon>Hyphomicrobiales</taxon>
        <taxon>Rhizobiaceae</taxon>
        <taxon>Rhizobium/Agrobacterium group</taxon>
        <taxon>Rhizobium</taxon>
    </lineage>
</organism>
<dbReference type="PROSITE" id="PS51462">
    <property type="entry name" value="NUDIX"/>
    <property type="match status" value="1"/>
</dbReference>
<evidence type="ECO:0000256" key="4">
    <source>
        <dbReference type="RuleBase" id="RU003476"/>
    </source>
</evidence>
<dbReference type="InterPro" id="IPR000086">
    <property type="entry name" value="NUDIX_hydrolase_dom"/>
</dbReference>